<protein>
    <submittedName>
        <fullName evidence="3">Putative nucleotidyltransferase with HDIG domain</fullName>
    </submittedName>
</protein>
<organism evidence="3 4">
    <name type="scientific">Sulfurisoma sediminicola</name>
    <dbReference type="NCBI Taxonomy" id="1381557"/>
    <lineage>
        <taxon>Bacteria</taxon>
        <taxon>Pseudomonadati</taxon>
        <taxon>Pseudomonadota</taxon>
        <taxon>Betaproteobacteria</taxon>
        <taxon>Nitrosomonadales</taxon>
        <taxon>Sterolibacteriaceae</taxon>
        <taxon>Sulfurisoma</taxon>
    </lineage>
</organism>
<reference evidence="3 4" key="1">
    <citation type="submission" date="2018-10" db="EMBL/GenBank/DDBJ databases">
        <title>Genomic Encyclopedia of Type Strains, Phase IV (KMG-IV): sequencing the most valuable type-strain genomes for metagenomic binning, comparative biology and taxonomic classification.</title>
        <authorList>
            <person name="Goeker M."/>
        </authorList>
    </citation>
    <scope>NUCLEOTIDE SEQUENCE [LARGE SCALE GENOMIC DNA]</scope>
    <source>
        <strain evidence="3 4">DSM 26916</strain>
    </source>
</reference>
<dbReference type="SUPFAM" id="SSF109604">
    <property type="entry name" value="HD-domain/PDEase-like"/>
    <property type="match status" value="2"/>
</dbReference>
<dbReference type="PANTHER" id="PTHR43155:SF1">
    <property type="entry name" value="3'3'-CGAMP-SPECIFIC PHOSPHODIESTERASE 1"/>
    <property type="match status" value="1"/>
</dbReference>
<dbReference type="GO" id="GO:0008081">
    <property type="term" value="F:phosphoric diester hydrolase activity"/>
    <property type="evidence" value="ECO:0007669"/>
    <property type="project" value="UniProtKB-ARBA"/>
</dbReference>
<sequence length="409" mass="44950">MPFQVALRHVIHALSDALDLVGVNDLHHGKRVGIIAMHLGQHLGWPQDDIDRCFDAGLIHDIGVSSTDLHRRLVVDFDWEGSLGHAVFGAKLLGEFPGLAHLAPVVRHHHTHWDELQDGYGRDERHANLIYLADRVDVLAAVAMQDDALGDCVDTIVNKITKHRGRLFDPALVDAFVAAAGSEAFWLGLESDAVRDTMDEIGRTVAPLPADLETLRGVALLFSRVVDAKSHFTVEHSEAVARIARYLAERFGLDAETCGKLEIAGYLHDLGKLRIPDALLEKPGPLTEQERRIVAGHAYETFRILSRIDGFEDIARWAAHHHEEPSGHGYPFHLTGDELALESCLLRAADIFQALAQDRPYRASLPAAAVLTHLQELTAAGRFSPTILAVIEADLDILYALALSHSGRA</sequence>
<dbReference type="PROSITE" id="PS51831">
    <property type="entry name" value="HD"/>
    <property type="match status" value="1"/>
</dbReference>
<dbReference type="Pfam" id="PF13487">
    <property type="entry name" value="HD_5"/>
    <property type="match status" value="1"/>
</dbReference>
<evidence type="ECO:0000313" key="3">
    <source>
        <dbReference type="EMBL" id="RLJ68112.1"/>
    </source>
</evidence>
<name>A0A497XJI8_9PROT</name>
<evidence type="ECO:0000313" key="4">
    <source>
        <dbReference type="Proteomes" id="UP000268908"/>
    </source>
</evidence>
<gene>
    <name evidence="3" type="ORF">DFR35_0666</name>
</gene>
<dbReference type="PROSITE" id="PS51832">
    <property type="entry name" value="HD_GYP"/>
    <property type="match status" value="1"/>
</dbReference>
<keyword evidence="4" id="KW-1185">Reference proteome</keyword>
<comment type="caution">
    <text evidence="3">The sequence shown here is derived from an EMBL/GenBank/DDBJ whole genome shotgun (WGS) entry which is preliminary data.</text>
</comment>
<dbReference type="Pfam" id="PF01966">
    <property type="entry name" value="HD"/>
    <property type="match status" value="1"/>
</dbReference>
<dbReference type="OrthoDB" id="9780948at2"/>
<proteinExistence type="predicted"/>
<dbReference type="Gene3D" id="1.10.3210.10">
    <property type="entry name" value="Hypothetical protein af1432"/>
    <property type="match status" value="2"/>
</dbReference>
<keyword evidence="3" id="KW-0808">Transferase</keyword>
<dbReference type="AlphaFoldDB" id="A0A497XJI8"/>
<dbReference type="PANTHER" id="PTHR43155">
    <property type="entry name" value="CYCLIC DI-GMP PHOSPHODIESTERASE PA4108-RELATED"/>
    <property type="match status" value="1"/>
</dbReference>
<dbReference type="SMART" id="SM00471">
    <property type="entry name" value="HDc"/>
    <property type="match status" value="2"/>
</dbReference>
<dbReference type="RefSeq" id="WP_121240038.1">
    <property type="nucleotide sequence ID" value="NZ_BHVV01000001.1"/>
</dbReference>
<dbReference type="Proteomes" id="UP000268908">
    <property type="component" value="Unassembled WGS sequence"/>
</dbReference>
<evidence type="ECO:0000259" key="2">
    <source>
        <dbReference type="PROSITE" id="PS51832"/>
    </source>
</evidence>
<dbReference type="InterPro" id="IPR006675">
    <property type="entry name" value="HDIG_dom"/>
</dbReference>
<dbReference type="CDD" id="cd00077">
    <property type="entry name" value="HDc"/>
    <property type="match status" value="2"/>
</dbReference>
<feature type="domain" description="HD" evidence="1">
    <location>
        <begin position="233"/>
        <end position="355"/>
    </location>
</feature>
<dbReference type="GO" id="GO:0016740">
    <property type="term" value="F:transferase activity"/>
    <property type="evidence" value="ECO:0007669"/>
    <property type="project" value="UniProtKB-KW"/>
</dbReference>
<dbReference type="InterPro" id="IPR003607">
    <property type="entry name" value="HD/PDEase_dom"/>
</dbReference>
<feature type="domain" description="HD-GYP" evidence="2">
    <location>
        <begin position="211"/>
        <end position="407"/>
    </location>
</feature>
<dbReference type="InterPro" id="IPR006674">
    <property type="entry name" value="HD_domain"/>
</dbReference>
<dbReference type="InterPro" id="IPR037522">
    <property type="entry name" value="HD_GYP_dom"/>
</dbReference>
<evidence type="ECO:0000259" key="1">
    <source>
        <dbReference type="PROSITE" id="PS51831"/>
    </source>
</evidence>
<dbReference type="EMBL" id="RCCI01000004">
    <property type="protein sequence ID" value="RLJ68112.1"/>
    <property type="molecule type" value="Genomic_DNA"/>
</dbReference>
<accession>A0A497XJI8</accession>
<dbReference type="NCBIfam" id="TIGR00277">
    <property type="entry name" value="HDIG"/>
    <property type="match status" value="1"/>
</dbReference>